<dbReference type="PANTHER" id="PTHR30319">
    <property type="entry name" value="PHENYLACETIC ACID REGULATOR-RELATED TRANSCRIPTIONAL REPRESSOR"/>
    <property type="match status" value="1"/>
</dbReference>
<feature type="domain" description="Transcriptional repressor PaaX-like central Cas2-like" evidence="4">
    <location>
        <begin position="83"/>
        <end position="131"/>
    </location>
</feature>
<gene>
    <name evidence="5" type="ORF">AWC19_21255</name>
</gene>
<feature type="signal peptide" evidence="1">
    <location>
        <begin position="1"/>
        <end position="22"/>
    </location>
</feature>
<dbReference type="EMBL" id="LQPJ01000147">
    <property type="protein sequence ID" value="ORW17226.1"/>
    <property type="molecule type" value="Genomic_DNA"/>
</dbReference>
<dbReference type="STRING" id="153971.AWC19_21255"/>
<dbReference type="InterPro" id="IPR048846">
    <property type="entry name" value="PaaX-like_central"/>
</dbReference>
<dbReference type="InterPro" id="IPR013225">
    <property type="entry name" value="PaaX_C"/>
</dbReference>
<evidence type="ECO:0000256" key="1">
    <source>
        <dbReference type="SAM" id="SignalP"/>
    </source>
</evidence>
<evidence type="ECO:0000259" key="3">
    <source>
        <dbReference type="Pfam" id="PF08223"/>
    </source>
</evidence>
<dbReference type="RefSeq" id="WP_085081095.1">
    <property type="nucleotide sequence ID" value="NZ_JACKRZ010000335.1"/>
</dbReference>
<feature type="domain" description="Transcriptional repressor PaaX-like C-terminal" evidence="3">
    <location>
        <begin position="189"/>
        <end position="234"/>
    </location>
</feature>
<reference evidence="5 6" key="1">
    <citation type="submission" date="2016-01" db="EMBL/GenBank/DDBJ databases">
        <title>The new phylogeny of the genus Mycobacterium.</title>
        <authorList>
            <person name="Tarcisio F."/>
            <person name="Conor M."/>
            <person name="Antonella G."/>
            <person name="Elisabetta G."/>
            <person name="Giulia F.S."/>
            <person name="Sara T."/>
            <person name="Anna F."/>
            <person name="Clotilde B."/>
            <person name="Roberto B."/>
            <person name="Veronica D.S."/>
            <person name="Fabio R."/>
            <person name="Monica P."/>
            <person name="Olivier J."/>
            <person name="Enrico T."/>
            <person name="Nicola S."/>
        </authorList>
    </citation>
    <scope>NUCLEOTIDE SEQUENCE [LARGE SCALE GENOMIC DNA]</scope>
    <source>
        <strain evidence="5 6">DSM 44572</strain>
    </source>
</reference>
<dbReference type="OrthoDB" id="2270427at2"/>
<dbReference type="AlphaFoldDB" id="A0A1X1Z1Q3"/>
<dbReference type="InterPro" id="IPR012906">
    <property type="entry name" value="PaaX-like_N"/>
</dbReference>
<feature type="chain" id="PRO_5013117951" evidence="1">
    <location>
        <begin position="23"/>
        <end position="249"/>
    </location>
</feature>
<dbReference type="Pfam" id="PF08223">
    <property type="entry name" value="PaaX_C"/>
    <property type="match status" value="1"/>
</dbReference>
<evidence type="ECO:0000259" key="2">
    <source>
        <dbReference type="Pfam" id="PF07848"/>
    </source>
</evidence>
<dbReference type="Pfam" id="PF07848">
    <property type="entry name" value="PaaX"/>
    <property type="match status" value="1"/>
</dbReference>
<dbReference type="PANTHER" id="PTHR30319:SF1">
    <property type="entry name" value="TRANSCRIPTIONAL REPRESSOR PAAX"/>
    <property type="match status" value="1"/>
</dbReference>
<dbReference type="Gene3D" id="3.30.70.2650">
    <property type="match status" value="1"/>
</dbReference>
<keyword evidence="6" id="KW-1185">Reference proteome</keyword>
<dbReference type="Proteomes" id="UP000193529">
    <property type="component" value="Unassembled WGS sequence"/>
</dbReference>
<evidence type="ECO:0000259" key="4">
    <source>
        <dbReference type="Pfam" id="PF20803"/>
    </source>
</evidence>
<protein>
    <submittedName>
        <fullName evidence="5">PaaX domain-containing protein, C-domain protein</fullName>
    </submittedName>
</protein>
<name>A0A1X1Z1Q3_9MYCO</name>
<dbReference type="Pfam" id="PF20803">
    <property type="entry name" value="PaaX_M"/>
    <property type="match status" value="1"/>
</dbReference>
<sequence length="249" mass="27368">MANMTARSVVLSVLLGAHPAWATASELIALTTDFGIKESTLRVALTRMVAAGDLIRSADGYRLSDRLLARQRRQDDAIDPRTRAWHGDWVVLIVTSVGTDARTRAALRNSLYDKRFGELREGVWMRPDNLDIDLGSDVAARVRVLKARDDAPVELAGQLWDLPAWAATGHRLLDELTRKDQAADVPGRFVAAAATVRHLLTDPMLPAGLLPADWPGARLRAAYHAFATELLQRRDAVARKDGTQLLEAP</sequence>
<proteinExistence type="predicted"/>
<keyword evidence="1" id="KW-0732">Signal</keyword>
<dbReference type="InterPro" id="IPR036388">
    <property type="entry name" value="WH-like_DNA-bd_sf"/>
</dbReference>
<accession>A0A1X1Z1Q3</accession>
<organism evidence="5 6">
    <name type="scientific">Mycobacterium palustre</name>
    <dbReference type="NCBI Taxonomy" id="153971"/>
    <lineage>
        <taxon>Bacteria</taxon>
        <taxon>Bacillati</taxon>
        <taxon>Actinomycetota</taxon>
        <taxon>Actinomycetes</taxon>
        <taxon>Mycobacteriales</taxon>
        <taxon>Mycobacteriaceae</taxon>
        <taxon>Mycobacterium</taxon>
        <taxon>Mycobacterium simiae complex</taxon>
    </lineage>
</organism>
<evidence type="ECO:0000313" key="6">
    <source>
        <dbReference type="Proteomes" id="UP000193529"/>
    </source>
</evidence>
<evidence type="ECO:0000313" key="5">
    <source>
        <dbReference type="EMBL" id="ORW17226.1"/>
    </source>
</evidence>
<comment type="caution">
    <text evidence="5">The sequence shown here is derived from an EMBL/GenBank/DDBJ whole genome shotgun (WGS) entry which is preliminary data.</text>
</comment>
<dbReference type="Gene3D" id="1.20.58.1460">
    <property type="match status" value="1"/>
</dbReference>
<feature type="domain" description="Transcriptional repressor PaaX-like N-terminal" evidence="2">
    <location>
        <begin position="6"/>
        <end position="66"/>
    </location>
</feature>
<dbReference type="Gene3D" id="1.10.10.10">
    <property type="entry name" value="Winged helix-like DNA-binding domain superfamily/Winged helix DNA-binding domain"/>
    <property type="match status" value="1"/>
</dbReference>
<dbReference type="GO" id="GO:0006351">
    <property type="term" value="P:DNA-templated transcription"/>
    <property type="evidence" value="ECO:0007669"/>
    <property type="project" value="TreeGrafter"/>
</dbReference>